<dbReference type="HOGENOM" id="CLU_3147933_0_0_2"/>
<dbReference type="AlphaFoldDB" id="E0SSZ6"/>
<sequence length="48" mass="5603">MMVENSLRDRLKDIGILSRFDDEDLEVLKGHEPLAFPRHLEENPCIPN</sequence>
<organism evidence="1 2">
    <name type="scientific">Ignisphaera aggregans (strain DSM 17230 / JCM 13409 / AQ1.S1)</name>
    <dbReference type="NCBI Taxonomy" id="583356"/>
    <lineage>
        <taxon>Archaea</taxon>
        <taxon>Thermoproteota</taxon>
        <taxon>Thermoprotei</taxon>
        <taxon>Desulfurococcales</taxon>
        <taxon>Desulfurococcaceae</taxon>
        <taxon>Ignisphaera</taxon>
    </lineage>
</organism>
<accession>E0SSZ6</accession>
<keyword evidence="2" id="KW-1185">Reference proteome</keyword>
<evidence type="ECO:0000313" key="2">
    <source>
        <dbReference type="Proteomes" id="UP000001304"/>
    </source>
</evidence>
<protein>
    <submittedName>
        <fullName evidence="1">Uncharacterized protein</fullName>
    </submittedName>
</protein>
<dbReference type="STRING" id="583356.Igag_1862"/>
<evidence type="ECO:0000313" key="1">
    <source>
        <dbReference type="EMBL" id="ADM28657.1"/>
    </source>
</evidence>
<gene>
    <name evidence="1" type="ordered locus">Igag_1862</name>
</gene>
<proteinExistence type="predicted"/>
<dbReference type="Proteomes" id="UP000001304">
    <property type="component" value="Chromosome"/>
</dbReference>
<name>E0SSZ6_IGNAA</name>
<dbReference type="KEGG" id="iag:Igag_1862"/>
<dbReference type="EMBL" id="CP002098">
    <property type="protein sequence ID" value="ADM28657.1"/>
    <property type="molecule type" value="Genomic_DNA"/>
</dbReference>
<reference evidence="1 2" key="1">
    <citation type="journal article" date="2010" name="Stand. Genomic Sci.">
        <title>Complete genome sequence of Ignisphaera aggregans type strain (AQ1.S1).</title>
        <authorList>
            <person name="Goker M."/>
            <person name="Held B."/>
            <person name="Lapidus A."/>
            <person name="Nolan M."/>
            <person name="Spring S."/>
            <person name="Yasawong M."/>
            <person name="Lucas S."/>
            <person name="Glavina Del Rio T."/>
            <person name="Tice H."/>
            <person name="Cheng J.F."/>
            <person name="Goodwin L."/>
            <person name="Tapia R."/>
            <person name="Pitluck S."/>
            <person name="Liolios K."/>
            <person name="Ivanova N."/>
            <person name="Mavromatis K."/>
            <person name="Mikhailova N."/>
            <person name="Pati A."/>
            <person name="Chen A."/>
            <person name="Palaniappan K."/>
            <person name="Brambilla E."/>
            <person name="Land M."/>
            <person name="Hauser L."/>
            <person name="Chang Y.J."/>
            <person name="Jeffries C.D."/>
            <person name="Brettin T."/>
            <person name="Detter J.C."/>
            <person name="Han C."/>
            <person name="Rohde M."/>
            <person name="Sikorski J."/>
            <person name="Woyke T."/>
            <person name="Bristow J."/>
            <person name="Eisen J.A."/>
            <person name="Markowitz V."/>
            <person name="Hugenholtz P."/>
            <person name="Kyrpides N.C."/>
            <person name="Klenk H.P."/>
        </authorList>
    </citation>
    <scope>NUCLEOTIDE SEQUENCE [LARGE SCALE GENOMIC DNA]</scope>
    <source>
        <strain evidence="2">DSM 17230 / JCM 13409 / AQ1.S1</strain>
    </source>
</reference>
<dbReference type="BioCyc" id="IAGG583356:GHAH-1851-MONOMER"/>